<name>A0ACC2RQM8_9FUNG</name>
<dbReference type="EMBL" id="QTSX02006695">
    <property type="protein sequence ID" value="KAJ9052341.1"/>
    <property type="molecule type" value="Genomic_DNA"/>
</dbReference>
<keyword evidence="2" id="KW-1185">Reference proteome</keyword>
<sequence>MVELALSKDSRLHSYQILRKTKQFTISLNSSLSLILLFLSLLGSISSAGISADNCTPGFLVCEYYGCQEVTECPPVCEAISEQNTCTKKYNGVSCLWENGLCSRDVECSSTPSGCSEGCMYCNTFDCLPKSSRCPIACALHANEKQCSQSPKYGSIFCNWSNGRCTTVDASKGNSTLTSKTEKNSTDSKPAAPEPDFAGIKAKKSWVGIAGIIIGVIFGLLGIAGIIILIWHRRRERMRQLQSDANLHSTHTTLYRPRSFIHALRSVVDNNAKELEAVAPLSPLPSAQSHT</sequence>
<proteinExistence type="predicted"/>
<dbReference type="Proteomes" id="UP001165960">
    <property type="component" value="Unassembled WGS sequence"/>
</dbReference>
<organism evidence="1 2">
    <name type="scientific">Entomophthora muscae</name>
    <dbReference type="NCBI Taxonomy" id="34485"/>
    <lineage>
        <taxon>Eukaryota</taxon>
        <taxon>Fungi</taxon>
        <taxon>Fungi incertae sedis</taxon>
        <taxon>Zoopagomycota</taxon>
        <taxon>Entomophthoromycotina</taxon>
        <taxon>Entomophthoromycetes</taxon>
        <taxon>Entomophthorales</taxon>
        <taxon>Entomophthoraceae</taxon>
        <taxon>Entomophthora</taxon>
    </lineage>
</organism>
<reference evidence="1" key="1">
    <citation type="submission" date="2022-04" db="EMBL/GenBank/DDBJ databases">
        <title>Genome of the entomopathogenic fungus Entomophthora muscae.</title>
        <authorList>
            <person name="Elya C."/>
            <person name="Lovett B.R."/>
            <person name="Lee E."/>
            <person name="Macias A.M."/>
            <person name="Hajek A.E."/>
            <person name="De Bivort B.L."/>
            <person name="Kasson M.T."/>
            <person name="De Fine Licht H.H."/>
            <person name="Stajich J.E."/>
        </authorList>
    </citation>
    <scope>NUCLEOTIDE SEQUENCE</scope>
    <source>
        <strain evidence="1">Berkeley</strain>
    </source>
</reference>
<gene>
    <name evidence="1" type="ORF">DSO57_1035182</name>
</gene>
<protein>
    <submittedName>
        <fullName evidence="1">Uncharacterized protein</fullName>
    </submittedName>
</protein>
<comment type="caution">
    <text evidence="1">The sequence shown here is derived from an EMBL/GenBank/DDBJ whole genome shotgun (WGS) entry which is preliminary data.</text>
</comment>
<evidence type="ECO:0000313" key="1">
    <source>
        <dbReference type="EMBL" id="KAJ9052341.1"/>
    </source>
</evidence>
<evidence type="ECO:0000313" key="2">
    <source>
        <dbReference type="Proteomes" id="UP001165960"/>
    </source>
</evidence>
<accession>A0ACC2RQM8</accession>